<evidence type="ECO:0000313" key="3">
    <source>
        <dbReference type="Proteomes" id="UP000203143"/>
    </source>
</evidence>
<dbReference type="InterPro" id="IPR036955">
    <property type="entry name" value="AP2/ERF_dom_sf"/>
</dbReference>
<keyword evidence="3" id="KW-1185">Reference proteome</keyword>
<sequence>MGAPAFTARCSDGYYRGQLNKQQICAHVAVFYLTHGYRPSIVDHIDGNPSNNHPDNLRPANYSTNAHNSICKGYDLHKCGKYRVRIAVDGKRKHIGLFNTEQEARAAYLAAKAELHPTAPQRCFNK</sequence>
<name>A0A1B1PEK7_9CAUD</name>
<dbReference type="GO" id="GO:0003677">
    <property type="term" value="F:DNA binding"/>
    <property type="evidence" value="ECO:0007669"/>
    <property type="project" value="InterPro"/>
</dbReference>
<keyword evidence="2" id="KW-0540">Nuclease</keyword>
<dbReference type="GO" id="GO:0004519">
    <property type="term" value="F:endonuclease activity"/>
    <property type="evidence" value="ECO:0007669"/>
    <property type="project" value="UniProtKB-KW"/>
</dbReference>
<dbReference type="GO" id="GO:0003700">
    <property type="term" value="F:DNA-binding transcription factor activity"/>
    <property type="evidence" value="ECO:0007669"/>
    <property type="project" value="InterPro"/>
</dbReference>
<dbReference type="Pfam" id="PF13392">
    <property type="entry name" value="HNH_3"/>
    <property type="match status" value="1"/>
</dbReference>
<accession>A0A1B1PEK7</accession>
<protein>
    <submittedName>
        <fullName evidence="2">HNH homing endonuclease</fullName>
    </submittedName>
</protein>
<dbReference type="Gene3D" id="3.30.730.10">
    <property type="entry name" value="AP2/ERF domain"/>
    <property type="match status" value="1"/>
</dbReference>
<keyword evidence="2" id="KW-0378">Hydrolase</keyword>
<dbReference type="SUPFAM" id="SSF54060">
    <property type="entry name" value="His-Me finger endonucleases"/>
    <property type="match status" value="1"/>
</dbReference>
<feature type="domain" description="HNH nuclease" evidence="1">
    <location>
        <begin position="26"/>
        <end position="63"/>
    </location>
</feature>
<organism evidence="2 3">
    <name type="scientific">Pectobacterium phage PP90</name>
    <dbReference type="NCBI Taxonomy" id="1873959"/>
    <lineage>
        <taxon>Viruses</taxon>
        <taxon>Duplodnaviria</taxon>
        <taxon>Heunggongvirae</taxon>
        <taxon>Uroviricota</taxon>
        <taxon>Caudoviricetes</taxon>
        <taxon>Autographivirales</taxon>
        <taxon>Autoscriptoviridae</taxon>
        <taxon>Corkvirinae</taxon>
        <taxon>Phimunavirus</taxon>
        <taxon>Phimunavirus PP90</taxon>
    </lineage>
</organism>
<dbReference type="InterPro" id="IPR003615">
    <property type="entry name" value="HNH_nuc"/>
</dbReference>
<evidence type="ECO:0000259" key="1">
    <source>
        <dbReference type="Pfam" id="PF13392"/>
    </source>
</evidence>
<dbReference type="Gene3D" id="3.90.75.20">
    <property type="match status" value="1"/>
</dbReference>
<dbReference type="EMBL" id="KX278419">
    <property type="protein sequence ID" value="ANT45399.2"/>
    <property type="molecule type" value="Genomic_DNA"/>
</dbReference>
<reference evidence="3" key="1">
    <citation type="submission" date="2016-05" db="EMBL/GenBank/DDBJ databases">
        <authorList>
            <person name="Shneider M.M."/>
            <person name="Kabanova A.P."/>
            <person name="Vo T.N.H."/>
            <person name="Samarov N.I."/>
            <person name="Miroshnikov K.K."/>
            <person name="Korzhenkov A.A."/>
            <person name="Karandashov V.E."/>
            <person name="Toschakov S.V."/>
            <person name="Ignatov A.N."/>
            <person name="Miroshnikov K.A."/>
        </authorList>
    </citation>
    <scope>NUCLEOTIDE SEQUENCE [LARGE SCALE GENOMIC DNA]</scope>
</reference>
<dbReference type="Proteomes" id="UP000203143">
    <property type="component" value="Segment"/>
</dbReference>
<dbReference type="InterPro" id="IPR016177">
    <property type="entry name" value="DNA-bd_dom_sf"/>
</dbReference>
<gene>
    <name evidence="2" type="ORF">BI050_gp42</name>
</gene>
<dbReference type="OrthoDB" id="21336at10239"/>
<dbReference type="SUPFAM" id="SSF54171">
    <property type="entry name" value="DNA-binding domain"/>
    <property type="match status" value="1"/>
</dbReference>
<evidence type="ECO:0000313" key="2">
    <source>
        <dbReference type="EMBL" id="ANT45399.2"/>
    </source>
</evidence>
<proteinExistence type="predicted"/>
<dbReference type="InterPro" id="IPR044925">
    <property type="entry name" value="His-Me_finger_sf"/>
</dbReference>
<keyword evidence="2" id="KW-0255">Endonuclease</keyword>